<evidence type="ECO:0000313" key="3">
    <source>
        <dbReference type="Proteomes" id="UP001065047"/>
    </source>
</evidence>
<evidence type="ECO:0000313" key="2">
    <source>
        <dbReference type="EMBL" id="GBQ85283.1"/>
    </source>
</evidence>
<gene>
    <name evidence="2" type="ORF">AA14337_3032</name>
</gene>
<accession>A0ABQ0PZA5</accession>
<comment type="caution">
    <text evidence="2">The sequence shown here is derived from an EMBL/GenBank/DDBJ whole genome shotgun (WGS) entry which is preliminary data.</text>
</comment>
<name>A0ABQ0PZA5_9PROT</name>
<dbReference type="EMBL" id="BAPF01000054">
    <property type="protein sequence ID" value="GBQ85283.1"/>
    <property type="molecule type" value="Genomic_DNA"/>
</dbReference>
<organism evidence="2 3">
    <name type="scientific">Acetobacter malorum DSM 14337</name>
    <dbReference type="NCBI Taxonomy" id="1307910"/>
    <lineage>
        <taxon>Bacteria</taxon>
        <taxon>Pseudomonadati</taxon>
        <taxon>Pseudomonadota</taxon>
        <taxon>Alphaproteobacteria</taxon>
        <taxon>Acetobacterales</taxon>
        <taxon>Acetobacteraceae</taxon>
        <taxon>Acetobacter</taxon>
    </lineage>
</organism>
<proteinExistence type="predicted"/>
<evidence type="ECO:0000256" key="1">
    <source>
        <dbReference type="SAM" id="MobiDB-lite"/>
    </source>
</evidence>
<dbReference type="GeneID" id="29557760"/>
<protein>
    <submittedName>
        <fullName evidence="2">Uncharacterized protein</fullName>
    </submittedName>
</protein>
<dbReference type="RefSeq" id="WP_061506233.1">
    <property type="nucleotide sequence ID" value="NZ_BAPF01000054.1"/>
</dbReference>
<reference evidence="2" key="1">
    <citation type="submission" date="2013-04" db="EMBL/GenBank/DDBJ databases">
        <title>The genome sequencing project of 58 acetic acid bacteria.</title>
        <authorList>
            <person name="Okamoto-Kainuma A."/>
            <person name="Ishikawa M."/>
            <person name="Umino S."/>
            <person name="Koizumi Y."/>
            <person name="Shiwa Y."/>
            <person name="Yoshikawa H."/>
            <person name="Matsutani M."/>
            <person name="Matsushita K."/>
        </authorList>
    </citation>
    <scope>NUCLEOTIDE SEQUENCE</scope>
    <source>
        <strain evidence="2">DSM 14337</strain>
    </source>
</reference>
<feature type="region of interest" description="Disordered" evidence="1">
    <location>
        <begin position="29"/>
        <end position="71"/>
    </location>
</feature>
<keyword evidence="3" id="KW-1185">Reference proteome</keyword>
<sequence length="122" mass="13654">MSVIDDRRFAEHQEAMCRLMVQAEVLSQHPDGNAKIRRQGPLSEEAPPVAREITGPDGVRLSSLERSDPLQDGETESLLVYHEDHLAIIAMKDDEIRRLELLAPKVKKPLEQMGESSEKGDA</sequence>
<dbReference type="Proteomes" id="UP001065047">
    <property type="component" value="Unassembled WGS sequence"/>
</dbReference>